<comment type="subcellular location">
    <subcellularLocation>
        <location evidence="6">Cytoplasm</location>
    </subcellularLocation>
</comment>
<dbReference type="EC" id="3.1.11.6" evidence="6"/>
<dbReference type="PATRIC" id="fig|671143.5.peg.276"/>
<dbReference type="NCBIfam" id="TIGR01280">
    <property type="entry name" value="xseB"/>
    <property type="match status" value="1"/>
</dbReference>
<name>D5MJ48_METO1</name>
<dbReference type="PANTHER" id="PTHR34137:SF1">
    <property type="entry name" value="EXODEOXYRIBONUCLEASE 7 SMALL SUBUNIT"/>
    <property type="match status" value="1"/>
</dbReference>
<dbReference type="SUPFAM" id="SSF116842">
    <property type="entry name" value="XseB-like"/>
    <property type="match status" value="1"/>
</dbReference>
<dbReference type="InterPro" id="IPR037004">
    <property type="entry name" value="Exonuc_VII_ssu_sf"/>
</dbReference>
<comment type="function">
    <text evidence="6">Bidirectionally degrades single-stranded DNA into large acid-insoluble oligonucleotides, which are then degraded further into small acid-soluble oligonucleotides.</text>
</comment>
<dbReference type="HOGENOM" id="CLU_145918_3_3_0"/>
<evidence type="ECO:0000256" key="1">
    <source>
        <dbReference type="ARBA" id="ARBA00009998"/>
    </source>
</evidence>
<dbReference type="Proteomes" id="UP000006898">
    <property type="component" value="Chromosome"/>
</dbReference>
<evidence type="ECO:0000256" key="5">
    <source>
        <dbReference type="ARBA" id="ARBA00022839"/>
    </source>
</evidence>
<accession>D5MJ48</accession>
<dbReference type="Pfam" id="PF02609">
    <property type="entry name" value="Exonuc_VII_S"/>
    <property type="match status" value="1"/>
</dbReference>
<dbReference type="HAMAP" id="MF_00337">
    <property type="entry name" value="Exonuc_7_S"/>
    <property type="match status" value="1"/>
</dbReference>
<dbReference type="InterPro" id="IPR003761">
    <property type="entry name" value="Exonuc_VII_S"/>
</dbReference>
<feature type="compositionally biased region" description="Acidic residues" evidence="7">
    <location>
        <begin position="77"/>
        <end position="87"/>
    </location>
</feature>
<dbReference type="GO" id="GO:0005829">
    <property type="term" value="C:cytosol"/>
    <property type="evidence" value="ECO:0007669"/>
    <property type="project" value="TreeGrafter"/>
</dbReference>
<evidence type="ECO:0000313" key="8">
    <source>
        <dbReference type="EMBL" id="CBE67413.1"/>
    </source>
</evidence>
<dbReference type="GO" id="GO:0009318">
    <property type="term" value="C:exodeoxyribonuclease VII complex"/>
    <property type="evidence" value="ECO:0007669"/>
    <property type="project" value="UniProtKB-UniRule"/>
</dbReference>
<evidence type="ECO:0000256" key="3">
    <source>
        <dbReference type="ARBA" id="ARBA00022722"/>
    </source>
</evidence>
<dbReference type="GO" id="GO:0008855">
    <property type="term" value="F:exodeoxyribonuclease VII activity"/>
    <property type="evidence" value="ECO:0007669"/>
    <property type="project" value="UniProtKB-UniRule"/>
</dbReference>
<dbReference type="PANTHER" id="PTHR34137">
    <property type="entry name" value="EXODEOXYRIBONUCLEASE 7 SMALL SUBUNIT"/>
    <property type="match status" value="1"/>
</dbReference>
<sequence>MDADMADEVPFEEALKQLDAIVSRLEVGDLPLEEALSIFEEGVRLTKFCSARLSEAEQRVNILVRSAESSSSRFEEQPFEEEGEEEL</sequence>
<keyword evidence="3 6" id="KW-0540">Nuclease</keyword>
<feature type="region of interest" description="Disordered" evidence="7">
    <location>
        <begin position="66"/>
        <end position="87"/>
    </location>
</feature>
<organism evidence="8 9">
    <name type="scientific">Methylomirabilis oxygeniifera</name>
    <dbReference type="NCBI Taxonomy" id="671143"/>
    <lineage>
        <taxon>Bacteria</taxon>
        <taxon>Candidatus Methylomirabilota</taxon>
        <taxon>Candidatus Methylomirabilia</taxon>
        <taxon>Candidatus Methylomirabilales</taxon>
        <taxon>Candidatus Methylomirabilaceae</taxon>
        <taxon>Candidatus Methylomirabilis</taxon>
    </lineage>
</organism>
<dbReference type="NCBIfam" id="NF002140">
    <property type="entry name" value="PRK00977.1-4"/>
    <property type="match status" value="1"/>
</dbReference>
<dbReference type="eggNOG" id="COG1722">
    <property type="taxonomic scope" value="Bacteria"/>
</dbReference>
<proteinExistence type="inferred from homology"/>
<protein>
    <recommendedName>
        <fullName evidence="6">Exodeoxyribonuclease 7 small subunit</fullName>
        <ecNumber evidence="6">3.1.11.6</ecNumber>
    </recommendedName>
    <alternativeName>
        <fullName evidence="6">Exodeoxyribonuclease VII small subunit</fullName>
        <shortName evidence="6">Exonuclease VII small subunit</shortName>
    </alternativeName>
</protein>
<comment type="subunit">
    <text evidence="6">Heterooligomer composed of large and small subunits.</text>
</comment>
<comment type="similarity">
    <text evidence="1 6">Belongs to the XseB family.</text>
</comment>
<evidence type="ECO:0000256" key="7">
    <source>
        <dbReference type="SAM" id="MobiDB-lite"/>
    </source>
</evidence>
<gene>
    <name evidence="6" type="primary">xseB</name>
    <name evidence="8" type="ORF">DAMO_0322</name>
</gene>
<keyword evidence="5 6" id="KW-0269">Exonuclease</keyword>
<dbReference type="EMBL" id="FP565575">
    <property type="protein sequence ID" value="CBE67413.1"/>
    <property type="molecule type" value="Genomic_DNA"/>
</dbReference>
<dbReference type="Gene3D" id="1.10.287.1040">
    <property type="entry name" value="Exonuclease VII, small subunit"/>
    <property type="match status" value="1"/>
</dbReference>
<dbReference type="STRING" id="671143.DAMO_0322"/>
<evidence type="ECO:0000313" key="9">
    <source>
        <dbReference type="Proteomes" id="UP000006898"/>
    </source>
</evidence>
<dbReference type="AlphaFoldDB" id="D5MJ48"/>
<evidence type="ECO:0000256" key="6">
    <source>
        <dbReference type="HAMAP-Rule" id="MF_00337"/>
    </source>
</evidence>
<dbReference type="GO" id="GO:0006308">
    <property type="term" value="P:DNA catabolic process"/>
    <property type="evidence" value="ECO:0007669"/>
    <property type="project" value="UniProtKB-UniRule"/>
</dbReference>
<keyword evidence="4 6" id="KW-0378">Hydrolase</keyword>
<evidence type="ECO:0000256" key="4">
    <source>
        <dbReference type="ARBA" id="ARBA00022801"/>
    </source>
</evidence>
<reference evidence="8 9" key="1">
    <citation type="journal article" date="2010" name="Nature">
        <title>Nitrite-driven anaerobic methane oxidation by oxygenic bacteria.</title>
        <authorList>
            <person name="Ettwig K.F."/>
            <person name="Butler M.K."/>
            <person name="Le Paslier D."/>
            <person name="Pelletier E."/>
            <person name="Mangenot S."/>
            <person name="Kuypers M.M.M."/>
            <person name="Schreiber F."/>
            <person name="Dutilh B.E."/>
            <person name="Zedelius J."/>
            <person name="de Beer D."/>
            <person name="Gloerich J."/>
            <person name="Wessels H.J.C.T."/>
            <person name="van Allen T."/>
            <person name="Luesken F."/>
            <person name="Wu M."/>
            <person name="van de Pas-Schoonen K.T."/>
            <person name="Op den Camp H.J.M."/>
            <person name="Janssen-Megens E.M."/>
            <person name="Francoijs K-J."/>
            <person name="Stunnenberg H."/>
            <person name="Weissenbach J."/>
            <person name="Jetten M.S.M."/>
            <person name="Strous M."/>
        </authorList>
    </citation>
    <scope>NUCLEOTIDE SEQUENCE [LARGE SCALE GENOMIC DNA]</scope>
</reference>
<comment type="catalytic activity">
    <reaction evidence="6">
        <text>Exonucleolytic cleavage in either 5'- to 3'- or 3'- to 5'-direction to yield nucleoside 5'-phosphates.</text>
        <dbReference type="EC" id="3.1.11.6"/>
    </reaction>
</comment>
<evidence type="ECO:0000256" key="2">
    <source>
        <dbReference type="ARBA" id="ARBA00022490"/>
    </source>
</evidence>
<keyword evidence="2 6" id="KW-0963">Cytoplasm</keyword>
<dbReference type="KEGG" id="mox:DAMO_0322"/>